<feature type="domain" description="Protein kinase" evidence="17">
    <location>
        <begin position="581"/>
        <end position="857"/>
    </location>
</feature>
<dbReference type="InterPro" id="IPR008271">
    <property type="entry name" value="Ser/Thr_kinase_AS"/>
</dbReference>
<evidence type="ECO:0000313" key="19">
    <source>
        <dbReference type="RefSeq" id="XP_056699096.1"/>
    </source>
</evidence>
<dbReference type="EC" id="2.7.11.1" evidence="2"/>
<keyword evidence="9" id="KW-0418">Kinase</keyword>
<keyword evidence="5" id="KW-0808">Transferase</keyword>
<keyword evidence="10 15" id="KW-0067">ATP-binding</keyword>
<feature type="transmembrane region" description="Helical" evidence="16">
    <location>
        <begin position="523"/>
        <end position="544"/>
    </location>
</feature>
<dbReference type="CDD" id="cd14066">
    <property type="entry name" value="STKc_IRAK"/>
    <property type="match status" value="1"/>
</dbReference>
<sequence length="900" mass="99887">MSKLNCREVVVLLITYCLVCYNGLILSSASSPPAGYINIDCGSEPDAVTSGYKSDESFIDTGINVQMPYSSVDDPILRTVRSFPNGVRNCYTLQPSERSNTNYSYLIRARFMYGNYDQQNRTPAFEIYIGVNFWDTVTFKATDQQLFLEIIYKPKTEFINVCLVNIDQGTPFISELLLRPLNNSTIYPSAQSGALFTFCRYKTGSLSPSPGYTSEPNDIYDRFWSPLPESFNSSWKTFGSSTELESLTNDAYKVPPNILMSGATPRSGSQFLYLRWEPRNPADVNYLYWHFAETEKHGRNDSREFNIDVLGTGTGTTITLEYFKALTVVSPPIVLQPGQSEITFNITQTNASTLPPILNAVEIFTFVNFSNAETNQDDVKAITNIRTKYAVMKGWNGDPCLPRVPWDGLNCSQNDNNDPPRITSLNLSSKGLTGEILPSLSHLTSLIHLNLSYNALTGVIPESLAQLPSLQVLDLRGNNLRGSIPVALMDKVNSRFLSLSLDGNPDLCTSNPCTGIKKKKRNVLPALVASTALFVVLVAVAVFYTCRWKRNKGSVTRTKSDGRMKSKDRQFTYAEVIRMTNNFERILGKGGFGTVYYGSLGDNTQVAVKILNQPSALTSFQTEAKLLMRVHHKNLVSLVGYCDEDDSIALIYEYMPNGNLQDHLSGRGKQDNTSTSSWKERLQISIDAGQGLEYLHNGSRPSIVHRDMKTANILLDGKLQAKIADFGLSKTFATESASHISTDHVIGTLGYVDPEYHVTYRLNEKSDVFSFGVILLELITGRPAITRVMAESIHISNWVTPLVEKGDIHKIVDKRLGGEFSINSAWKALETAMACVPSVGIQRPTMDQVLADLKECLALELAHERARKGTEIKLQPVSSTDDSFDFAQIDSEANIGPSAR</sequence>
<evidence type="ECO:0000256" key="14">
    <source>
        <dbReference type="ARBA" id="ARBA00048679"/>
    </source>
</evidence>
<dbReference type="SMART" id="SM00369">
    <property type="entry name" value="LRR_TYP"/>
    <property type="match status" value="2"/>
</dbReference>
<keyword evidence="12 16" id="KW-0472">Membrane</keyword>
<evidence type="ECO:0000259" key="17">
    <source>
        <dbReference type="PROSITE" id="PS50011"/>
    </source>
</evidence>
<evidence type="ECO:0000256" key="8">
    <source>
        <dbReference type="ARBA" id="ARBA00022741"/>
    </source>
</evidence>
<keyword evidence="18" id="KW-1185">Reference proteome</keyword>
<dbReference type="PROSITE" id="PS00108">
    <property type="entry name" value="PROTEIN_KINASE_ST"/>
    <property type="match status" value="1"/>
</dbReference>
<evidence type="ECO:0000256" key="13">
    <source>
        <dbReference type="ARBA" id="ARBA00047899"/>
    </source>
</evidence>
<dbReference type="Proteomes" id="UP000813463">
    <property type="component" value="Chromosome 4"/>
</dbReference>
<dbReference type="InterPro" id="IPR011009">
    <property type="entry name" value="Kinase-like_dom_sf"/>
</dbReference>
<dbReference type="PANTHER" id="PTHR45631">
    <property type="entry name" value="OS07G0107800 PROTEIN-RELATED"/>
    <property type="match status" value="1"/>
</dbReference>
<dbReference type="InterPro" id="IPR032675">
    <property type="entry name" value="LRR_dom_sf"/>
</dbReference>
<dbReference type="PANTHER" id="PTHR45631:SF202">
    <property type="entry name" value="SENESCENCE-INDUCED RECEPTOR-LIKE SERINE_THREONINE-PROTEIN KINASE"/>
    <property type="match status" value="1"/>
</dbReference>
<proteinExistence type="predicted"/>
<feature type="binding site" evidence="15">
    <location>
        <position position="609"/>
    </location>
    <ligand>
        <name>ATP</name>
        <dbReference type="ChEBI" id="CHEBI:30616"/>
    </ligand>
</feature>
<gene>
    <name evidence="19" type="primary">LOC110781850</name>
</gene>
<dbReference type="PROSITE" id="PS00107">
    <property type="entry name" value="PROTEIN_KINASE_ATP"/>
    <property type="match status" value="1"/>
</dbReference>
<dbReference type="Gene3D" id="1.10.510.10">
    <property type="entry name" value="Transferase(Phosphotransferase) domain 1"/>
    <property type="match status" value="1"/>
</dbReference>
<dbReference type="InterPro" id="IPR000719">
    <property type="entry name" value="Prot_kinase_dom"/>
</dbReference>
<dbReference type="Gene3D" id="3.80.10.10">
    <property type="entry name" value="Ribonuclease Inhibitor"/>
    <property type="match status" value="1"/>
</dbReference>
<evidence type="ECO:0000256" key="3">
    <source>
        <dbReference type="ARBA" id="ARBA00022527"/>
    </source>
</evidence>
<dbReference type="InterPro" id="IPR001611">
    <property type="entry name" value="Leu-rich_rpt"/>
</dbReference>
<comment type="subcellular location">
    <subcellularLocation>
        <location evidence="1">Membrane</location>
        <topology evidence="1">Single-pass membrane protein</topology>
    </subcellularLocation>
</comment>
<keyword evidence="8 15" id="KW-0547">Nucleotide-binding</keyword>
<evidence type="ECO:0000256" key="9">
    <source>
        <dbReference type="ARBA" id="ARBA00022777"/>
    </source>
</evidence>
<dbReference type="Gene3D" id="3.30.200.20">
    <property type="entry name" value="Phosphorylase Kinase, domain 1"/>
    <property type="match status" value="1"/>
</dbReference>
<comment type="catalytic activity">
    <reaction evidence="13">
        <text>L-threonyl-[protein] + ATP = O-phospho-L-threonyl-[protein] + ADP + H(+)</text>
        <dbReference type="Rhea" id="RHEA:46608"/>
        <dbReference type="Rhea" id="RHEA-COMP:11060"/>
        <dbReference type="Rhea" id="RHEA-COMP:11605"/>
        <dbReference type="ChEBI" id="CHEBI:15378"/>
        <dbReference type="ChEBI" id="CHEBI:30013"/>
        <dbReference type="ChEBI" id="CHEBI:30616"/>
        <dbReference type="ChEBI" id="CHEBI:61977"/>
        <dbReference type="ChEBI" id="CHEBI:456216"/>
        <dbReference type="EC" id="2.7.11.1"/>
    </reaction>
</comment>
<dbReference type="InterPro" id="IPR024788">
    <property type="entry name" value="Malectin-like_Carb-bd_dom"/>
</dbReference>
<dbReference type="InterPro" id="IPR003591">
    <property type="entry name" value="Leu-rich_rpt_typical-subtyp"/>
</dbReference>
<keyword evidence="11 16" id="KW-1133">Transmembrane helix</keyword>
<dbReference type="SUPFAM" id="SSF56112">
    <property type="entry name" value="Protein kinase-like (PK-like)"/>
    <property type="match status" value="1"/>
</dbReference>
<comment type="catalytic activity">
    <reaction evidence="14">
        <text>L-seryl-[protein] + ATP = O-phospho-L-seryl-[protein] + ADP + H(+)</text>
        <dbReference type="Rhea" id="RHEA:17989"/>
        <dbReference type="Rhea" id="RHEA-COMP:9863"/>
        <dbReference type="Rhea" id="RHEA-COMP:11604"/>
        <dbReference type="ChEBI" id="CHEBI:15378"/>
        <dbReference type="ChEBI" id="CHEBI:29999"/>
        <dbReference type="ChEBI" id="CHEBI:30616"/>
        <dbReference type="ChEBI" id="CHEBI:83421"/>
        <dbReference type="ChEBI" id="CHEBI:456216"/>
        <dbReference type="EC" id="2.7.11.1"/>
    </reaction>
</comment>
<dbReference type="InterPro" id="IPR017441">
    <property type="entry name" value="Protein_kinase_ATP_BS"/>
</dbReference>
<protein>
    <recommendedName>
        <fullName evidence="2">non-specific serine/threonine protein kinase</fullName>
        <ecNumber evidence="2">2.7.11.1</ecNumber>
    </recommendedName>
</protein>
<evidence type="ECO:0000256" key="15">
    <source>
        <dbReference type="PROSITE-ProRule" id="PRU10141"/>
    </source>
</evidence>
<evidence type="ECO:0000313" key="18">
    <source>
        <dbReference type="Proteomes" id="UP000813463"/>
    </source>
</evidence>
<keyword evidence="3" id="KW-0723">Serine/threonine-protein kinase</keyword>
<evidence type="ECO:0000256" key="12">
    <source>
        <dbReference type="ARBA" id="ARBA00023136"/>
    </source>
</evidence>
<dbReference type="SMART" id="SM00220">
    <property type="entry name" value="S_TKc"/>
    <property type="match status" value="1"/>
</dbReference>
<evidence type="ECO:0000256" key="7">
    <source>
        <dbReference type="ARBA" id="ARBA00022737"/>
    </source>
</evidence>
<dbReference type="GeneID" id="110781850"/>
<evidence type="ECO:0000256" key="16">
    <source>
        <dbReference type="SAM" id="Phobius"/>
    </source>
</evidence>
<dbReference type="Pfam" id="PF12819">
    <property type="entry name" value="Malectin_like"/>
    <property type="match status" value="1"/>
</dbReference>
<dbReference type="RefSeq" id="XP_056699096.1">
    <property type="nucleotide sequence ID" value="XM_056843118.1"/>
</dbReference>
<keyword evidence="7" id="KW-0677">Repeat</keyword>
<dbReference type="InterPro" id="IPR001245">
    <property type="entry name" value="Ser-Thr/Tyr_kinase_cat_dom"/>
</dbReference>
<reference evidence="18" key="1">
    <citation type="journal article" date="2021" name="Nat. Commun.">
        <title>Genomic analyses provide insights into spinach domestication and the genetic basis of agronomic traits.</title>
        <authorList>
            <person name="Cai X."/>
            <person name="Sun X."/>
            <person name="Xu C."/>
            <person name="Sun H."/>
            <person name="Wang X."/>
            <person name="Ge C."/>
            <person name="Zhang Z."/>
            <person name="Wang Q."/>
            <person name="Fei Z."/>
            <person name="Jiao C."/>
            <person name="Wang Q."/>
        </authorList>
    </citation>
    <scope>NUCLEOTIDE SEQUENCE [LARGE SCALE GENOMIC DNA]</scope>
    <source>
        <strain evidence="18">cv. Varoflay</strain>
    </source>
</reference>
<keyword evidence="4" id="KW-0433">Leucine-rich repeat</keyword>
<evidence type="ECO:0000256" key="4">
    <source>
        <dbReference type="ARBA" id="ARBA00022614"/>
    </source>
</evidence>
<accession>A0ABM3RU11</accession>
<evidence type="ECO:0000256" key="1">
    <source>
        <dbReference type="ARBA" id="ARBA00004167"/>
    </source>
</evidence>
<name>A0ABM3RU11_SPIOL</name>
<dbReference type="Pfam" id="PF13855">
    <property type="entry name" value="LRR_8"/>
    <property type="match status" value="1"/>
</dbReference>
<dbReference type="Pfam" id="PF07714">
    <property type="entry name" value="PK_Tyr_Ser-Thr"/>
    <property type="match status" value="1"/>
</dbReference>
<reference evidence="19" key="2">
    <citation type="submission" date="2025-08" db="UniProtKB">
        <authorList>
            <consortium name="RefSeq"/>
        </authorList>
    </citation>
    <scope>IDENTIFICATION</scope>
    <source>
        <tissue evidence="19">Leaf</tissue>
    </source>
</reference>
<organism evidence="18 19">
    <name type="scientific">Spinacia oleracea</name>
    <name type="common">Spinach</name>
    <dbReference type="NCBI Taxonomy" id="3562"/>
    <lineage>
        <taxon>Eukaryota</taxon>
        <taxon>Viridiplantae</taxon>
        <taxon>Streptophyta</taxon>
        <taxon>Embryophyta</taxon>
        <taxon>Tracheophyta</taxon>
        <taxon>Spermatophyta</taxon>
        <taxon>Magnoliopsida</taxon>
        <taxon>eudicotyledons</taxon>
        <taxon>Gunneridae</taxon>
        <taxon>Pentapetalae</taxon>
        <taxon>Caryophyllales</taxon>
        <taxon>Chenopodiaceae</taxon>
        <taxon>Chenopodioideae</taxon>
        <taxon>Anserineae</taxon>
        <taxon>Spinacia</taxon>
    </lineage>
</organism>
<dbReference type="SUPFAM" id="SSF52058">
    <property type="entry name" value="L domain-like"/>
    <property type="match status" value="1"/>
</dbReference>
<dbReference type="PROSITE" id="PS50011">
    <property type="entry name" value="PROTEIN_KINASE_DOM"/>
    <property type="match status" value="1"/>
</dbReference>
<evidence type="ECO:0000256" key="10">
    <source>
        <dbReference type="ARBA" id="ARBA00022840"/>
    </source>
</evidence>
<keyword evidence="6 16" id="KW-0812">Transmembrane</keyword>
<evidence type="ECO:0000256" key="2">
    <source>
        <dbReference type="ARBA" id="ARBA00012513"/>
    </source>
</evidence>
<evidence type="ECO:0000256" key="6">
    <source>
        <dbReference type="ARBA" id="ARBA00022692"/>
    </source>
</evidence>
<evidence type="ECO:0000256" key="11">
    <source>
        <dbReference type="ARBA" id="ARBA00022989"/>
    </source>
</evidence>
<evidence type="ECO:0000256" key="5">
    <source>
        <dbReference type="ARBA" id="ARBA00022679"/>
    </source>
</evidence>